<feature type="binding site" evidence="5">
    <location>
        <position position="306"/>
    </location>
    <ligand>
        <name>Fe cation</name>
        <dbReference type="ChEBI" id="CHEBI:24875"/>
        <note>catalytic</note>
    </ligand>
</feature>
<gene>
    <name evidence="6" type="ORF">C8Q69DRAFT_174761</name>
</gene>
<keyword evidence="6" id="KW-0223">Dioxygenase</keyword>
<evidence type="ECO:0000256" key="2">
    <source>
        <dbReference type="ARBA" id="ARBA00022723"/>
    </source>
</evidence>
<dbReference type="Pfam" id="PF03055">
    <property type="entry name" value="RPE65"/>
    <property type="match status" value="1"/>
</dbReference>
<sequence>MAHILHKTGPVYVNGKKATDQVQFPNTAVFTGFARPSRIEGDIFDLEIEGSIPKEISGTFYRVQPDHRFPPTYEEDIHFSGDGNVTAIRIENGHADFKQRYVQTDRFKVETAARKNLFGKYRNPYTDSEAVRGILRTVSNTNIFFWRGTLLALKEDGPPFAMDPVTLETIGRYDFEGQILAPTFTAHPKIDPDTGEMVAFAYEAGGNGQDASRDIVIWTIDKEGRKTEECWYQAPFCGFIHDCTITKNYVILPLTPLKVSLDRLREGGNHFAWDPNENQIYGVFPRRNAKPEDARWYRGPNAFQGHFAGSYEDEDGNIVADLTVANGNVFFFFPPDPKLTPPSPAAEAEERKEIKSPTTRWVIDPKLPSDTLIYPQMDLDNSGEFARIDERFMGKRYSHFWQLLIEGTRPYDGAKCGSPAGGLFNCLGHFNWDTGERDVWFAGPTSTLQEPVFIPKKESQEEGVGWVICFANRLDEMRNDILLFDSLNVAQGPIAIIRLPMKLGLGVHGNWVDQDEIEAYAKRRASGGDLGSLKPAEQPLPWQRNAVLP</sequence>
<dbReference type="VEuPathDB" id="FungiDB:C8Q69DRAFT_174761"/>
<feature type="binding site" evidence="5">
    <location>
        <position position="241"/>
    </location>
    <ligand>
        <name>Fe cation</name>
        <dbReference type="ChEBI" id="CHEBI:24875"/>
        <note>catalytic</note>
    </ligand>
</feature>
<name>A0A443I363_BYSSP</name>
<keyword evidence="2 5" id="KW-0479">Metal-binding</keyword>
<protein>
    <submittedName>
        <fullName evidence="6">Putative carotenoid cleavage dioxygenase</fullName>
    </submittedName>
</protein>
<accession>A0A443I363</accession>
<evidence type="ECO:0000313" key="6">
    <source>
        <dbReference type="EMBL" id="RWQ98523.1"/>
    </source>
</evidence>
<evidence type="ECO:0000256" key="1">
    <source>
        <dbReference type="ARBA" id="ARBA00006787"/>
    </source>
</evidence>
<keyword evidence="7" id="KW-1185">Reference proteome</keyword>
<dbReference type="GeneID" id="39595082"/>
<dbReference type="PANTHER" id="PTHR10543">
    <property type="entry name" value="BETA-CAROTENE DIOXYGENASE"/>
    <property type="match status" value="1"/>
</dbReference>
<evidence type="ECO:0000256" key="5">
    <source>
        <dbReference type="PIRSR" id="PIRSR604294-1"/>
    </source>
</evidence>
<dbReference type="Proteomes" id="UP000283841">
    <property type="component" value="Unassembled WGS sequence"/>
</dbReference>
<dbReference type="SUPFAM" id="SSF50998">
    <property type="entry name" value="Quinoprotein alcohol dehydrogenase-like"/>
    <property type="match status" value="1"/>
</dbReference>
<dbReference type="AlphaFoldDB" id="A0A443I363"/>
<dbReference type="GO" id="GO:0016121">
    <property type="term" value="P:carotene catabolic process"/>
    <property type="evidence" value="ECO:0007669"/>
    <property type="project" value="TreeGrafter"/>
</dbReference>
<dbReference type="RefSeq" id="XP_028488168.1">
    <property type="nucleotide sequence ID" value="XM_028625805.1"/>
</dbReference>
<organism evidence="6 7">
    <name type="scientific">Byssochlamys spectabilis</name>
    <name type="common">Paecilomyces variotii</name>
    <dbReference type="NCBI Taxonomy" id="264951"/>
    <lineage>
        <taxon>Eukaryota</taxon>
        <taxon>Fungi</taxon>
        <taxon>Dikarya</taxon>
        <taxon>Ascomycota</taxon>
        <taxon>Pezizomycotina</taxon>
        <taxon>Eurotiomycetes</taxon>
        <taxon>Eurotiomycetidae</taxon>
        <taxon>Eurotiales</taxon>
        <taxon>Thermoascaceae</taxon>
        <taxon>Paecilomyces</taxon>
    </lineage>
</organism>
<reference evidence="6 7" key="1">
    <citation type="journal article" date="2018" name="Front. Microbiol.">
        <title>Genomic and genetic insights into a cosmopolitan fungus, Paecilomyces variotii (Eurotiales).</title>
        <authorList>
            <person name="Urquhart A.S."/>
            <person name="Mondo S.J."/>
            <person name="Makela M.R."/>
            <person name="Hane J.K."/>
            <person name="Wiebenga A."/>
            <person name="He G."/>
            <person name="Mihaltcheva S."/>
            <person name="Pangilinan J."/>
            <person name="Lipzen A."/>
            <person name="Barry K."/>
            <person name="de Vries R.P."/>
            <person name="Grigoriev I.V."/>
            <person name="Idnurm A."/>
        </authorList>
    </citation>
    <scope>NUCLEOTIDE SEQUENCE [LARGE SCALE GENOMIC DNA]</scope>
    <source>
        <strain evidence="6 7">CBS 101075</strain>
    </source>
</reference>
<dbReference type="InterPro" id="IPR011047">
    <property type="entry name" value="Quinoprotein_ADH-like_sf"/>
</dbReference>
<dbReference type="PANTHER" id="PTHR10543:SF89">
    <property type="entry name" value="CAROTENOID 9,10(9',10')-CLEAVAGE DIOXYGENASE 1"/>
    <property type="match status" value="1"/>
</dbReference>
<comment type="caution">
    <text evidence="6">The sequence shown here is derived from an EMBL/GenBank/DDBJ whole genome shotgun (WGS) entry which is preliminary data.</text>
</comment>
<evidence type="ECO:0000313" key="7">
    <source>
        <dbReference type="Proteomes" id="UP000283841"/>
    </source>
</evidence>
<comment type="cofactor">
    <cofactor evidence="5">
        <name>Fe(2+)</name>
        <dbReference type="ChEBI" id="CHEBI:29033"/>
    </cofactor>
    <text evidence="5">Binds 1 Fe(2+) ion per subunit.</text>
</comment>
<keyword evidence="3" id="KW-0560">Oxidoreductase</keyword>
<dbReference type="GO" id="GO:0046872">
    <property type="term" value="F:metal ion binding"/>
    <property type="evidence" value="ECO:0007669"/>
    <property type="project" value="UniProtKB-KW"/>
</dbReference>
<evidence type="ECO:0000256" key="4">
    <source>
        <dbReference type="ARBA" id="ARBA00023004"/>
    </source>
</evidence>
<feature type="binding site" evidence="5">
    <location>
        <position position="508"/>
    </location>
    <ligand>
        <name>Fe cation</name>
        <dbReference type="ChEBI" id="CHEBI:24875"/>
        <note>catalytic</note>
    </ligand>
</feature>
<proteinExistence type="inferred from homology"/>
<feature type="binding site" evidence="5">
    <location>
        <position position="187"/>
    </location>
    <ligand>
        <name>Fe cation</name>
        <dbReference type="ChEBI" id="CHEBI:24875"/>
        <note>catalytic</note>
    </ligand>
</feature>
<dbReference type="GO" id="GO:0010436">
    <property type="term" value="F:carotenoid dioxygenase activity"/>
    <property type="evidence" value="ECO:0007669"/>
    <property type="project" value="TreeGrafter"/>
</dbReference>
<dbReference type="EMBL" id="RCNU01000002">
    <property type="protein sequence ID" value="RWQ98523.1"/>
    <property type="molecule type" value="Genomic_DNA"/>
</dbReference>
<comment type="similarity">
    <text evidence="1">Belongs to the carotenoid oxygenase family.</text>
</comment>
<dbReference type="STRING" id="264951.A0A443I363"/>
<keyword evidence="4 5" id="KW-0408">Iron</keyword>
<evidence type="ECO:0000256" key="3">
    <source>
        <dbReference type="ARBA" id="ARBA00023002"/>
    </source>
</evidence>
<dbReference type="InterPro" id="IPR004294">
    <property type="entry name" value="Carotenoid_Oase"/>
</dbReference>